<accession>M2TI39</accession>
<organism evidence="3 4">
    <name type="scientific">Cochliobolus heterostrophus (strain C5 / ATCC 48332 / race O)</name>
    <name type="common">Southern corn leaf blight fungus</name>
    <name type="synonym">Bipolaris maydis</name>
    <dbReference type="NCBI Taxonomy" id="701091"/>
    <lineage>
        <taxon>Eukaryota</taxon>
        <taxon>Fungi</taxon>
        <taxon>Dikarya</taxon>
        <taxon>Ascomycota</taxon>
        <taxon>Pezizomycotina</taxon>
        <taxon>Dothideomycetes</taxon>
        <taxon>Pleosporomycetidae</taxon>
        <taxon>Pleosporales</taxon>
        <taxon>Pleosporineae</taxon>
        <taxon>Pleosporaceae</taxon>
        <taxon>Bipolaris</taxon>
    </lineage>
</organism>
<dbReference type="EMBL" id="KB445585">
    <property type="protein sequence ID" value="EMD86169.1"/>
    <property type="molecule type" value="Genomic_DNA"/>
</dbReference>
<evidence type="ECO:0000256" key="1">
    <source>
        <dbReference type="SAM" id="MobiDB-lite"/>
    </source>
</evidence>
<dbReference type="AlphaFoldDB" id="M2TI39"/>
<keyword evidence="2" id="KW-1133">Transmembrane helix</keyword>
<dbReference type="OMA" id="TEVRGRN"/>
<proteinExistence type="predicted"/>
<keyword evidence="2" id="KW-0472">Membrane</keyword>
<dbReference type="Proteomes" id="UP000016936">
    <property type="component" value="Unassembled WGS sequence"/>
</dbReference>
<evidence type="ECO:0000313" key="3">
    <source>
        <dbReference type="EMBL" id="EMD86169.1"/>
    </source>
</evidence>
<dbReference type="eggNOG" id="ENOG502TFYI">
    <property type="taxonomic scope" value="Eukaryota"/>
</dbReference>
<keyword evidence="2" id="KW-0812">Transmembrane</keyword>
<feature type="transmembrane region" description="Helical" evidence="2">
    <location>
        <begin position="23"/>
        <end position="48"/>
    </location>
</feature>
<gene>
    <name evidence="3" type="ORF">COCHEDRAFT_1186041</name>
</gene>
<evidence type="ECO:0000256" key="2">
    <source>
        <dbReference type="SAM" id="Phobius"/>
    </source>
</evidence>
<feature type="region of interest" description="Disordered" evidence="1">
    <location>
        <begin position="78"/>
        <end position="102"/>
    </location>
</feature>
<sequence>MLPYATAAPLIKREEGYVLPKPVIILLIIIGAGLLVCVGFAIHSSFGFRPSGNGMKNMGAEQMEYMTEVRGRNLAGMMAQGQRSQMEAPGPRGMRRGESVYD</sequence>
<keyword evidence="4" id="KW-1185">Reference proteome</keyword>
<dbReference type="OrthoDB" id="4159814at2759"/>
<name>M2TI39_COCH5</name>
<evidence type="ECO:0000313" key="4">
    <source>
        <dbReference type="Proteomes" id="UP000016936"/>
    </source>
</evidence>
<dbReference type="HOGENOM" id="CLU_2498611_0_0_1"/>
<reference evidence="3 4" key="1">
    <citation type="journal article" date="2012" name="PLoS Pathog.">
        <title>Diverse lifestyles and strategies of plant pathogenesis encoded in the genomes of eighteen Dothideomycetes fungi.</title>
        <authorList>
            <person name="Ohm R.A."/>
            <person name="Feau N."/>
            <person name="Henrissat B."/>
            <person name="Schoch C.L."/>
            <person name="Horwitz B.A."/>
            <person name="Barry K.W."/>
            <person name="Condon B.J."/>
            <person name="Copeland A.C."/>
            <person name="Dhillon B."/>
            <person name="Glaser F."/>
            <person name="Hesse C.N."/>
            <person name="Kosti I."/>
            <person name="LaButti K."/>
            <person name="Lindquist E.A."/>
            <person name="Lucas S."/>
            <person name="Salamov A.A."/>
            <person name="Bradshaw R.E."/>
            <person name="Ciuffetti L."/>
            <person name="Hamelin R.C."/>
            <person name="Kema G.H.J."/>
            <person name="Lawrence C."/>
            <person name="Scott J.A."/>
            <person name="Spatafora J.W."/>
            <person name="Turgeon B.G."/>
            <person name="de Wit P.J.G.M."/>
            <person name="Zhong S."/>
            <person name="Goodwin S.B."/>
            <person name="Grigoriev I.V."/>
        </authorList>
    </citation>
    <scope>NUCLEOTIDE SEQUENCE [LARGE SCALE GENOMIC DNA]</scope>
    <source>
        <strain evidence="4">C5 / ATCC 48332 / race O</strain>
    </source>
</reference>
<reference evidence="4" key="2">
    <citation type="journal article" date="2013" name="PLoS Genet.">
        <title>Comparative genome structure, secondary metabolite, and effector coding capacity across Cochliobolus pathogens.</title>
        <authorList>
            <person name="Condon B.J."/>
            <person name="Leng Y."/>
            <person name="Wu D."/>
            <person name="Bushley K.E."/>
            <person name="Ohm R.A."/>
            <person name="Otillar R."/>
            <person name="Martin J."/>
            <person name="Schackwitz W."/>
            <person name="Grimwood J."/>
            <person name="MohdZainudin N."/>
            <person name="Xue C."/>
            <person name="Wang R."/>
            <person name="Manning V.A."/>
            <person name="Dhillon B."/>
            <person name="Tu Z.J."/>
            <person name="Steffenson B.J."/>
            <person name="Salamov A."/>
            <person name="Sun H."/>
            <person name="Lowry S."/>
            <person name="LaButti K."/>
            <person name="Han J."/>
            <person name="Copeland A."/>
            <person name="Lindquist E."/>
            <person name="Barry K."/>
            <person name="Schmutz J."/>
            <person name="Baker S.E."/>
            <person name="Ciuffetti L.M."/>
            <person name="Grigoriev I.V."/>
            <person name="Zhong S."/>
            <person name="Turgeon B.G."/>
        </authorList>
    </citation>
    <scope>NUCLEOTIDE SEQUENCE [LARGE SCALE GENOMIC DNA]</scope>
    <source>
        <strain evidence="4">C5 / ATCC 48332 / race O</strain>
    </source>
</reference>
<protein>
    <submittedName>
        <fullName evidence="3">Uncharacterized protein</fullName>
    </submittedName>
</protein>